<keyword evidence="4" id="KW-1185">Reference proteome</keyword>
<dbReference type="PANTHER" id="PTHR43190:SF3">
    <property type="entry name" value="N-ACETYL-D-GLUCOSAMINE KINASE"/>
    <property type="match status" value="1"/>
</dbReference>
<dbReference type="SUPFAM" id="SSF53067">
    <property type="entry name" value="Actin-like ATPase domain"/>
    <property type="match status" value="2"/>
</dbReference>
<keyword evidence="3" id="KW-0808">Transferase</keyword>
<dbReference type="InterPro" id="IPR052519">
    <property type="entry name" value="Euk-type_GlcNAc_Kinase"/>
</dbReference>
<accession>A0A7W7WAV3</accession>
<gene>
    <name evidence="3" type="ORF">FHR32_004701</name>
</gene>
<evidence type="ECO:0000259" key="2">
    <source>
        <dbReference type="Pfam" id="PF01869"/>
    </source>
</evidence>
<protein>
    <submittedName>
        <fullName evidence="3">N-acetylglucosamine kinase-like BadF-type ATPase</fullName>
    </submittedName>
</protein>
<reference evidence="3 4" key="1">
    <citation type="submission" date="2020-08" db="EMBL/GenBank/DDBJ databases">
        <title>Sequencing the genomes of 1000 actinobacteria strains.</title>
        <authorList>
            <person name="Klenk H.-P."/>
        </authorList>
    </citation>
    <scope>NUCLEOTIDE SEQUENCE [LARGE SCALE GENOMIC DNA]</scope>
    <source>
        <strain evidence="3 4">DSM 43023</strain>
    </source>
</reference>
<dbReference type="InterPro" id="IPR002731">
    <property type="entry name" value="ATPase_BadF"/>
</dbReference>
<dbReference type="Proteomes" id="UP000534286">
    <property type="component" value="Unassembled WGS sequence"/>
</dbReference>
<feature type="region of interest" description="Disordered" evidence="1">
    <location>
        <begin position="184"/>
        <end position="212"/>
    </location>
</feature>
<dbReference type="PANTHER" id="PTHR43190">
    <property type="entry name" value="N-ACETYL-D-GLUCOSAMINE KINASE"/>
    <property type="match status" value="1"/>
</dbReference>
<dbReference type="AlphaFoldDB" id="A0A7W7WAV3"/>
<dbReference type="EMBL" id="JACHJU010000001">
    <property type="protein sequence ID" value="MBB4940396.1"/>
    <property type="molecule type" value="Genomic_DNA"/>
</dbReference>
<dbReference type="RefSeq" id="WP_184756210.1">
    <property type="nucleotide sequence ID" value="NZ_BAABEK010000001.1"/>
</dbReference>
<organism evidence="3 4">
    <name type="scientific">Streptosporangium album</name>
    <dbReference type="NCBI Taxonomy" id="47479"/>
    <lineage>
        <taxon>Bacteria</taxon>
        <taxon>Bacillati</taxon>
        <taxon>Actinomycetota</taxon>
        <taxon>Actinomycetes</taxon>
        <taxon>Streptosporangiales</taxon>
        <taxon>Streptosporangiaceae</taxon>
        <taxon>Streptosporangium</taxon>
    </lineage>
</organism>
<feature type="domain" description="ATPase BadF/BadG/BcrA/BcrD type" evidence="2">
    <location>
        <begin position="4"/>
        <end position="293"/>
    </location>
</feature>
<sequence length="342" mass="34221">MYVLGLDIGGTSSRALLVDASGRRIGYGKAAGGNPAAHGTETAAANIRQALEPALRGVDPAEVAGAVIGMAGIGALDRPVFDRMWASAGLRCAPVVTGDLGIAFAAGTAEPRGTVLIAGTGAIAARIEGGQPTVISDGLGWLLGDQGSGFWLGREAARAAVHSLGRGESDGLLTRLVAGHVRDSRAGDVPDAGGGAAGAPTGAEQGSGAGWPPVDGRAEAIRIVVHLQGRSPLELARLAPLVSRAAAEGDPDALKIVSMAAGLLCATVAEVRAEGESTPIVLAGSVLTSQGPVYAAVRDGLGAPTVLAGDAAGAAAWLAAREAFGLDDEEARRLHRRILREE</sequence>
<evidence type="ECO:0000313" key="3">
    <source>
        <dbReference type="EMBL" id="MBB4940396.1"/>
    </source>
</evidence>
<keyword evidence="3" id="KW-0418">Kinase</keyword>
<dbReference type="Pfam" id="PF01869">
    <property type="entry name" value="BcrAD_BadFG"/>
    <property type="match status" value="1"/>
</dbReference>
<dbReference type="GO" id="GO:0016301">
    <property type="term" value="F:kinase activity"/>
    <property type="evidence" value="ECO:0007669"/>
    <property type="project" value="UniProtKB-KW"/>
</dbReference>
<name>A0A7W7WAV3_9ACTN</name>
<proteinExistence type="predicted"/>
<evidence type="ECO:0000313" key="4">
    <source>
        <dbReference type="Proteomes" id="UP000534286"/>
    </source>
</evidence>
<evidence type="ECO:0000256" key="1">
    <source>
        <dbReference type="SAM" id="MobiDB-lite"/>
    </source>
</evidence>
<dbReference type="InterPro" id="IPR043129">
    <property type="entry name" value="ATPase_NBD"/>
</dbReference>
<comment type="caution">
    <text evidence="3">The sequence shown here is derived from an EMBL/GenBank/DDBJ whole genome shotgun (WGS) entry which is preliminary data.</text>
</comment>
<dbReference type="Gene3D" id="3.30.420.40">
    <property type="match status" value="2"/>
</dbReference>